<reference evidence="8" key="1">
    <citation type="submission" date="2017-01" db="EMBL/GenBank/DDBJ databases">
        <authorList>
            <person name="Wang Y."/>
            <person name="White M."/>
            <person name="Kvist S."/>
            <person name="Moncalvo J.-M."/>
        </authorList>
    </citation>
    <scope>NUCLEOTIDE SEQUENCE [LARGE SCALE GENOMIC DNA]</scope>
    <source>
        <strain evidence="8">ID-206-W2</strain>
    </source>
</reference>
<keyword evidence="2 7" id="KW-0032">Aminotransferase</keyword>
<evidence type="ECO:0000256" key="5">
    <source>
        <dbReference type="SAM" id="MobiDB-lite"/>
    </source>
</evidence>
<feature type="compositionally biased region" description="Basic and acidic residues" evidence="5">
    <location>
        <begin position="181"/>
        <end position="195"/>
    </location>
</feature>
<dbReference type="CDD" id="cd00609">
    <property type="entry name" value="AAT_like"/>
    <property type="match status" value="1"/>
</dbReference>
<dbReference type="InterPro" id="IPR051326">
    <property type="entry name" value="Kynurenine-oxoglutarate_AT"/>
</dbReference>
<dbReference type="Pfam" id="PF00155">
    <property type="entry name" value="Aminotran_1_2"/>
    <property type="match status" value="2"/>
</dbReference>
<sequence length="420" mass="47078">MLLNRLLTSRIPALKRTLLVSHSAKRLYSSAQGVLKPNLATKDELPTPSKAYSESKLDVWTMFNIASAQSKAVNLGQGFMNFPPHDMVKKAGADSIVLDSTAQYSTTRGRPRLLKALANYYTKELGFEINPDSEIMISTGANEEGKNEAIIMEPAFDQYTPNIEMAGGKVVHVPLRVTGHERAGKQGHSAHEAADPQHAAQSVRESIFRGRAAGNSERGQEAQPARDQRRSVRKLVLWREQARVDILAAGHVRPHDNRRIDGQGVRRYRAHTRTVFVSPSPTQEACASCFENTMTTHKSYFEDTRAEYLRRRDKLMRAFDAVGLPYSIPNGSYFLLVNASKVRIPADFAVPDYIKERGKCFVLSYFFTTEIGVSCIPPSEFYSSDNAHLADDYIRFAFCKDDTVLDEAAKRLLKVKQYLI</sequence>
<evidence type="ECO:0000259" key="6">
    <source>
        <dbReference type="Pfam" id="PF00155"/>
    </source>
</evidence>
<feature type="compositionally biased region" description="Basic and acidic residues" evidence="5">
    <location>
        <begin position="218"/>
        <end position="230"/>
    </location>
</feature>
<evidence type="ECO:0000313" key="8">
    <source>
        <dbReference type="Proteomes" id="UP000187429"/>
    </source>
</evidence>
<dbReference type="EMBL" id="LSSM01000102">
    <property type="protein sequence ID" value="OMJ30031.1"/>
    <property type="molecule type" value="Genomic_DNA"/>
</dbReference>
<evidence type="ECO:0000256" key="4">
    <source>
        <dbReference type="ARBA" id="ARBA00022898"/>
    </source>
</evidence>
<dbReference type="InterPro" id="IPR015422">
    <property type="entry name" value="PyrdxlP-dep_Trfase_small"/>
</dbReference>
<feature type="domain" description="Aminotransferase class I/classII large" evidence="6">
    <location>
        <begin position="273"/>
        <end position="412"/>
    </location>
</feature>
<accession>A0A1R1YT30</accession>
<dbReference type="Gene3D" id="3.40.640.10">
    <property type="entry name" value="Type I PLP-dependent aspartate aminotransferase-like (Major domain)"/>
    <property type="match status" value="1"/>
</dbReference>
<feature type="domain" description="Aminotransferase class I/classII large" evidence="6">
    <location>
        <begin position="71"/>
        <end position="176"/>
    </location>
</feature>
<comment type="cofactor">
    <cofactor evidence="1">
        <name>pyridoxal 5'-phosphate</name>
        <dbReference type="ChEBI" id="CHEBI:597326"/>
    </cofactor>
</comment>
<evidence type="ECO:0000256" key="3">
    <source>
        <dbReference type="ARBA" id="ARBA00022679"/>
    </source>
</evidence>
<keyword evidence="8" id="KW-1185">Reference proteome</keyword>
<dbReference type="Proteomes" id="UP000187429">
    <property type="component" value="Unassembled WGS sequence"/>
</dbReference>
<dbReference type="GO" id="GO:0030170">
    <property type="term" value="F:pyridoxal phosphate binding"/>
    <property type="evidence" value="ECO:0007669"/>
    <property type="project" value="InterPro"/>
</dbReference>
<keyword evidence="3 7" id="KW-0808">Transferase</keyword>
<feature type="region of interest" description="Disordered" evidence="5">
    <location>
        <begin position="181"/>
        <end position="203"/>
    </location>
</feature>
<evidence type="ECO:0000313" key="7">
    <source>
        <dbReference type="EMBL" id="OMJ30031.1"/>
    </source>
</evidence>
<keyword evidence="4" id="KW-0663">Pyridoxal phosphate</keyword>
<dbReference type="AlphaFoldDB" id="A0A1R1YT30"/>
<gene>
    <name evidence="7" type="ORF">AYI69_g440</name>
</gene>
<dbReference type="InterPro" id="IPR015424">
    <property type="entry name" value="PyrdxlP-dep_Trfase"/>
</dbReference>
<name>A0A1R1YT30_9FUNG</name>
<proteinExistence type="predicted"/>
<dbReference type="InterPro" id="IPR004839">
    <property type="entry name" value="Aminotransferase_I/II_large"/>
</dbReference>
<dbReference type="OrthoDB" id="2414662at2759"/>
<dbReference type="PANTHER" id="PTHR43807">
    <property type="entry name" value="FI04487P"/>
    <property type="match status" value="1"/>
</dbReference>
<dbReference type="PANTHER" id="PTHR43807:SF20">
    <property type="entry name" value="FI04487P"/>
    <property type="match status" value="1"/>
</dbReference>
<comment type="caution">
    <text evidence="7">The sequence shown here is derived from an EMBL/GenBank/DDBJ whole genome shotgun (WGS) entry which is preliminary data.</text>
</comment>
<evidence type="ECO:0000256" key="2">
    <source>
        <dbReference type="ARBA" id="ARBA00022576"/>
    </source>
</evidence>
<evidence type="ECO:0000256" key="1">
    <source>
        <dbReference type="ARBA" id="ARBA00001933"/>
    </source>
</evidence>
<organism evidence="7 8">
    <name type="scientific">Smittium culicis</name>
    <dbReference type="NCBI Taxonomy" id="133412"/>
    <lineage>
        <taxon>Eukaryota</taxon>
        <taxon>Fungi</taxon>
        <taxon>Fungi incertae sedis</taxon>
        <taxon>Zoopagomycota</taxon>
        <taxon>Kickxellomycotina</taxon>
        <taxon>Harpellomycetes</taxon>
        <taxon>Harpellales</taxon>
        <taxon>Legeriomycetaceae</taxon>
        <taxon>Smittium</taxon>
    </lineage>
</organism>
<dbReference type="GO" id="GO:0005739">
    <property type="term" value="C:mitochondrion"/>
    <property type="evidence" value="ECO:0007669"/>
    <property type="project" value="TreeGrafter"/>
</dbReference>
<dbReference type="Gene3D" id="3.90.1150.10">
    <property type="entry name" value="Aspartate Aminotransferase, domain 1"/>
    <property type="match status" value="2"/>
</dbReference>
<dbReference type="SUPFAM" id="SSF53383">
    <property type="entry name" value="PLP-dependent transferases"/>
    <property type="match status" value="2"/>
</dbReference>
<feature type="region of interest" description="Disordered" evidence="5">
    <location>
        <begin position="212"/>
        <end position="231"/>
    </location>
</feature>
<dbReference type="InterPro" id="IPR015421">
    <property type="entry name" value="PyrdxlP-dep_Trfase_major"/>
</dbReference>
<dbReference type="GO" id="GO:0016212">
    <property type="term" value="F:kynurenine-oxoglutarate transaminase activity"/>
    <property type="evidence" value="ECO:0007669"/>
    <property type="project" value="TreeGrafter"/>
</dbReference>
<protein>
    <submittedName>
        <fullName evidence="7">Putative aminotransferase</fullName>
    </submittedName>
</protein>